<sequence>METIGCEVCGESSHTFLFSQYDLTHRVTDELFTVVRCRGCRLLFLNPRPTRAEIGGYYPDSYYPEAAPRQQGDLRRAAKRWSGRIRRWIAQDFYGYPVPASMRRWQWARRLLLWPEFVWRRWRGRGLLPWAGRGRLLDVGCGSGGNLAVLEEQGWDVSGLDASAVAVAQAQVRFGERVRQGDLTSMGYPERTFDTVLFSHVLEHLHGPLPLLKEVWRILDWEGRIVILCPNAGSLEARMFGRWWFPWELPRHLYHYERATLTRVLEAAGFQIESVTTGLGSLYCMASLDRVCAERFNRPVPGRRLIEKLLIRPLCFCVGHLGYGTELKVSARKRRSLPSQPR</sequence>
<comment type="caution">
    <text evidence="1">The sequence shown here is derived from an EMBL/GenBank/DDBJ whole genome shotgun (WGS) entry which is preliminary data.</text>
</comment>
<evidence type="ECO:0000313" key="2">
    <source>
        <dbReference type="Proteomes" id="UP000675880"/>
    </source>
</evidence>
<evidence type="ECO:0008006" key="3">
    <source>
        <dbReference type="Google" id="ProtNLM"/>
    </source>
</evidence>
<dbReference type="InterPro" id="IPR029063">
    <property type="entry name" value="SAM-dependent_MTases_sf"/>
</dbReference>
<dbReference type="Gene3D" id="3.40.50.150">
    <property type="entry name" value="Vaccinia Virus protein VP39"/>
    <property type="match status" value="1"/>
</dbReference>
<dbReference type="SUPFAM" id="SSF53335">
    <property type="entry name" value="S-adenosyl-L-methionine-dependent methyltransferases"/>
    <property type="match status" value="1"/>
</dbReference>
<dbReference type="PANTHER" id="PTHR43861">
    <property type="entry name" value="TRANS-ACONITATE 2-METHYLTRANSFERASE-RELATED"/>
    <property type="match status" value="1"/>
</dbReference>
<reference evidence="1 2" key="1">
    <citation type="submission" date="2021-02" db="EMBL/GenBank/DDBJ databases">
        <authorList>
            <person name="Han P."/>
        </authorList>
    </citation>
    <scope>NUCLEOTIDE SEQUENCE [LARGE SCALE GENOMIC DNA]</scope>
    <source>
        <strain evidence="1">Candidatus Nitrospira sp. ZN2</strain>
    </source>
</reference>
<dbReference type="RefSeq" id="WP_213044283.1">
    <property type="nucleotide sequence ID" value="NZ_CAJNBJ010000021.1"/>
</dbReference>
<dbReference type="Pfam" id="PF13489">
    <property type="entry name" value="Methyltransf_23"/>
    <property type="match status" value="1"/>
</dbReference>
<dbReference type="Proteomes" id="UP000675880">
    <property type="component" value="Unassembled WGS sequence"/>
</dbReference>
<keyword evidence="2" id="KW-1185">Reference proteome</keyword>
<organism evidence="1 2">
    <name type="scientific">Nitrospira defluvii</name>
    <dbReference type="NCBI Taxonomy" id="330214"/>
    <lineage>
        <taxon>Bacteria</taxon>
        <taxon>Pseudomonadati</taxon>
        <taxon>Nitrospirota</taxon>
        <taxon>Nitrospiria</taxon>
        <taxon>Nitrospirales</taxon>
        <taxon>Nitrospiraceae</taxon>
        <taxon>Nitrospira</taxon>
    </lineage>
</organism>
<accession>A0ABM8SD27</accession>
<protein>
    <recommendedName>
        <fullName evidence="3">Methyltransferase</fullName>
    </recommendedName>
</protein>
<proteinExistence type="predicted"/>
<evidence type="ECO:0000313" key="1">
    <source>
        <dbReference type="EMBL" id="CAE6802314.1"/>
    </source>
</evidence>
<name>A0ABM8SD27_9BACT</name>
<dbReference type="EMBL" id="CAJNBJ010000021">
    <property type="protein sequence ID" value="CAE6802314.1"/>
    <property type="molecule type" value="Genomic_DNA"/>
</dbReference>
<dbReference type="CDD" id="cd02440">
    <property type="entry name" value="AdoMet_MTases"/>
    <property type="match status" value="1"/>
</dbReference>
<gene>
    <name evidence="1" type="ORF">NSPZN2_80124</name>
</gene>